<dbReference type="InterPro" id="IPR036236">
    <property type="entry name" value="Znf_C2H2_sf"/>
</dbReference>
<evidence type="ECO:0000256" key="6">
    <source>
        <dbReference type="ARBA" id="ARBA00023163"/>
    </source>
</evidence>
<dbReference type="SMART" id="SM00355">
    <property type="entry name" value="ZnF_C2H2"/>
    <property type="match status" value="10"/>
</dbReference>
<evidence type="ECO:0000256" key="2">
    <source>
        <dbReference type="ARBA" id="ARBA00022723"/>
    </source>
</evidence>
<feature type="domain" description="C2H2-type" evidence="9">
    <location>
        <begin position="346"/>
        <end position="369"/>
    </location>
</feature>
<keyword evidence="4" id="KW-0862">Zinc</keyword>
<keyword evidence="6" id="KW-0804">Transcription</keyword>
<evidence type="ECO:0000313" key="10">
    <source>
        <dbReference type="EMBL" id="JAI76379.1"/>
    </source>
</evidence>
<keyword evidence="2" id="KW-0479">Metal-binding</keyword>
<dbReference type="AlphaFoldDB" id="A0A0P4XAJ0"/>
<keyword evidence="7" id="KW-0539">Nucleus</keyword>
<organism evidence="10">
    <name type="scientific">Daphnia magna</name>
    <dbReference type="NCBI Taxonomy" id="35525"/>
    <lineage>
        <taxon>Eukaryota</taxon>
        <taxon>Metazoa</taxon>
        <taxon>Ecdysozoa</taxon>
        <taxon>Arthropoda</taxon>
        <taxon>Crustacea</taxon>
        <taxon>Branchiopoda</taxon>
        <taxon>Diplostraca</taxon>
        <taxon>Cladocera</taxon>
        <taxon>Anomopoda</taxon>
        <taxon>Daphniidae</taxon>
        <taxon>Daphnia</taxon>
    </lineage>
</organism>
<evidence type="ECO:0000256" key="8">
    <source>
        <dbReference type="PROSITE-ProRule" id="PRU00042"/>
    </source>
</evidence>
<dbReference type="OrthoDB" id="10260596at2759"/>
<dbReference type="PROSITE" id="PS00028">
    <property type="entry name" value="ZINC_FINGER_C2H2_1"/>
    <property type="match status" value="4"/>
</dbReference>
<protein>
    <submittedName>
        <fullName evidence="10">Histone H4 transcription factor</fullName>
    </submittedName>
</protein>
<dbReference type="Gene3D" id="6.10.140.370">
    <property type="match status" value="1"/>
</dbReference>
<name>A0A0P4XAJ0_9CRUS</name>
<sequence length="405" mass="46452">MAHRKPKRPKLDPSLLQDEQLILICDWGSCRQLFQNMELFLSHVADHAGQVVVVTTGEETSLTCIWEDCGFETSDQKEIIRHIYYHAYHTKIKCLGANLIEKLALQGCQLDPQTRNSVPELSGPLICYWDDCKLEFLNVQQFYWHVHTHSITNDNGEKKEKKCLWANCKSTFANKFKLRDHLRSHSQERSLACPTCGSLFASRTKLHDHCLRQLPLDANEFRCSECSKLLPTERLLREHVRYHRLVYTCSHCPIDEEGRGRSFPNTHSLATHISYCHSQSRPFPCPETDCNYSAKSQTDLTKHLEVHANTLWYCCEVSGCEFTARNPATLQKHVRKVHEGNVEPLYECHVCQVRFHASNSLKSHLGNLHKVFPLSGNGRFKYHQGQDGIFRAENGGGPLQPLNSS</sequence>
<dbReference type="PANTHER" id="PTHR46179">
    <property type="entry name" value="ZINC FINGER PROTEIN"/>
    <property type="match status" value="1"/>
</dbReference>
<evidence type="ECO:0000256" key="1">
    <source>
        <dbReference type="ARBA" id="ARBA00004123"/>
    </source>
</evidence>
<evidence type="ECO:0000259" key="9">
    <source>
        <dbReference type="PROSITE" id="PS50157"/>
    </source>
</evidence>
<dbReference type="SUPFAM" id="SSF57667">
    <property type="entry name" value="beta-beta-alpha zinc fingers"/>
    <property type="match status" value="2"/>
</dbReference>
<dbReference type="GO" id="GO:0006357">
    <property type="term" value="P:regulation of transcription by RNA polymerase II"/>
    <property type="evidence" value="ECO:0007669"/>
    <property type="project" value="TreeGrafter"/>
</dbReference>
<dbReference type="STRING" id="35525.A0A0P4XAJ0"/>
<feature type="domain" description="C2H2-type" evidence="9">
    <location>
        <begin position="283"/>
        <end position="309"/>
    </location>
</feature>
<gene>
    <name evidence="11" type="ORF">APZ42_014488</name>
</gene>
<keyword evidence="5" id="KW-0805">Transcription regulation</keyword>
<reference evidence="10" key="1">
    <citation type="submission" date="2015-10" db="EMBL/GenBank/DDBJ databases">
        <title>Daphnia magna gene sets from two clonal populations assembled and annotated with EvidentialGene.</title>
        <authorList>
            <person name="Gilbert D."/>
            <person name="Podicheti R."/>
            <person name="Orsini L."/>
            <person name="Colbourne J."/>
            <person name="Pfrender M."/>
        </authorList>
    </citation>
    <scope>NUCLEOTIDE SEQUENCE</scope>
</reference>
<comment type="subcellular location">
    <subcellularLocation>
        <location evidence="1">Nucleus</location>
    </subcellularLocation>
</comment>
<keyword evidence="12" id="KW-1185">Reference proteome</keyword>
<keyword evidence="3 8" id="KW-0863">Zinc-finger</keyword>
<evidence type="ECO:0000256" key="3">
    <source>
        <dbReference type="ARBA" id="ARBA00022771"/>
    </source>
</evidence>
<dbReference type="EMBL" id="GDIP01247022">
    <property type="protein sequence ID" value="JAI76379.1"/>
    <property type="molecule type" value="Transcribed_RNA"/>
</dbReference>
<reference evidence="10" key="2">
    <citation type="submission" date="2015-10" db="EMBL/GenBank/DDBJ databases">
        <authorList>
            <person name="Gilbert D.G."/>
        </authorList>
    </citation>
    <scope>NUCLEOTIDE SEQUENCE</scope>
</reference>
<dbReference type="GO" id="GO:0008270">
    <property type="term" value="F:zinc ion binding"/>
    <property type="evidence" value="ECO:0007669"/>
    <property type="project" value="UniProtKB-KW"/>
</dbReference>
<evidence type="ECO:0000313" key="12">
    <source>
        <dbReference type="Proteomes" id="UP000076858"/>
    </source>
</evidence>
<feature type="domain" description="C2H2-type" evidence="9">
    <location>
        <begin position="221"/>
        <end position="243"/>
    </location>
</feature>
<dbReference type="Gene3D" id="3.30.160.60">
    <property type="entry name" value="Classic Zinc Finger"/>
    <property type="match status" value="4"/>
</dbReference>
<feature type="domain" description="C2H2-type" evidence="9">
    <location>
        <begin position="313"/>
        <end position="343"/>
    </location>
</feature>
<dbReference type="GO" id="GO:0005634">
    <property type="term" value="C:nucleus"/>
    <property type="evidence" value="ECO:0007669"/>
    <property type="project" value="UniProtKB-SubCell"/>
</dbReference>
<proteinExistence type="predicted"/>
<evidence type="ECO:0000256" key="4">
    <source>
        <dbReference type="ARBA" id="ARBA00022833"/>
    </source>
</evidence>
<dbReference type="PANTHER" id="PTHR46179:SF13">
    <property type="entry name" value="C2H2-TYPE DOMAIN-CONTAINING PROTEIN"/>
    <property type="match status" value="1"/>
</dbReference>
<dbReference type="EMBL" id="LRGB01000443">
    <property type="protein sequence ID" value="KZS19150.1"/>
    <property type="molecule type" value="Genomic_DNA"/>
</dbReference>
<evidence type="ECO:0000313" key="11">
    <source>
        <dbReference type="EMBL" id="KZS19150.1"/>
    </source>
</evidence>
<dbReference type="InterPro" id="IPR051061">
    <property type="entry name" value="Zinc_finger_trans_reg"/>
</dbReference>
<reference evidence="11 12" key="3">
    <citation type="submission" date="2016-03" db="EMBL/GenBank/DDBJ databases">
        <title>EvidentialGene: Evidence-directed Construction of Genes on Genomes.</title>
        <authorList>
            <person name="Gilbert D.G."/>
            <person name="Choi J.-H."/>
            <person name="Mockaitis K."/>
            <person name="Colbourne J."/>
            <person name="Pfrender M."/>
        </authorList>
    </citation>
    <scope>NUCLEOTIDE SEQUENCE [LARGE SCALE GENOMIC DNA]</scope>
    <source>
        <strain evidence="11 12">Xinb3</strain>
        <tissue evidence="11">Complete organism</tissue>
    </source>
</reference>
<dbReference type="Proteomes" id="UP000076858">
    <property type="component" value="Unassembled WGS sequence"/>
</dbReference>
<accession>A0A0P4XAJ0</accession>
<evidence type="ECO:0000256" key="7">
    <source>
        <dbReference type="ARBA" id="ARBA00023242"/>
    </source>
</evidence>
<dbReference type="PROSITE" id="PS50157">
    <property type="entry name" value="ZINC_FINGER_C2H2_2"/>
    <property type="match status" value="5"/>
</dbReference>
<feature type="domain" description="C2H2-type" evidence="9">
    <location>
        <begin position="161"/>
        <end position="190"/>
    </location>
</feature>
<evidence type="ECO:0000256" key="5">
    <source>
        <dbReference type="ARBA" id="ARBA00023015"/>
    </source>
</evidence>
<dbReference type="InterPro" id="IPR013087">
    <property type="entry name" value="Znf_C2H2_type"/>
</dbReference>